<name>K5CG74_9BACE</name>
<dbReference type="GO" id="GO:0009103">
    <property type="term" value="P:lipopolysaccharide biosynthetic process"/>
    <property type="evidence" value="ECO:0007669"/>
    <property type="project" value="TreeGrafter"/>
</dbReference>
<dbReference type="PANTHER" id="PTHR46401:SF2">
    <property type="entry name" value="GLYCOSYLTRANSFERASE WBBK-RELATED"/>
    <property type="match status" value="1"/>
</dbReference>
<comment type="caution">
    <text evidence="3">The sequence shown here is derived from an EMBL/GenBank/DDBJ whole genome shotgun (WGS) entry which is preliminary data.</text>
</comment>
<organism evidence="3 4">
    <name type="scientific">Bacteroides finegoldii CL09T03C10</name>
    <dbReference type="NCBI Taxonomy" id="997888"/>
    <lineage>
        <taxon>Bacteria</taxon>
        <taxon>Pseudomonadati</taxon>
        <taxon>Bacteroidota</taxon>
        <taxon>Bacteroidia</taxon>
        <taxon>Bacteroidales</taxon>
        <taxon>Bacteroidaceae</taxon>
        <taxon>Bacteroides</taxon>
    </lineage>
</organism>
<dbReference type="Gene3D" id="3.40.50.2000">
    <property type="entry name" value="Glycogen Phosphorylase B"/>
    <property type="match status" value="2"/>
</dbReference>
<keyword evidence="1" id="KW-0808">Transferase</keyword>
<feature type="domain" description="Glycosyl transferase family 1" evidence="2">
    <location>
        <begin position="212"/>
        <end position="367"/>
    </location>
</feature>
<dbReference type="HOGENOM" id="CLU_009583_42_0_10"/>
<dbReference type="SUPFAM" id="SSF53756">
    <property type="entry name" value="UDP-Glycosyltransferase/glycogen phosphorylase"/>
    <property type="match status" value="1"/>
</dbReference>
<dbReference type="RefSeq" id="WP_007761143.1">
    <property type="nucleotide sequence ID" value="NZ_AKBZ01000008.1"/>
</dbReference>
<evidence type="ECO:0000313" key="3">
    <source>
        <dbReference type="EMBL" id="EKJ92594.1"/>
    </source>
</evidence>
<gene>
    <name evidence="3" type="ORF">HMPREF1057_01429</name>
</gene>
<dbReference type="Pfam" id="PF00534">
    <property type="entry name" value="Glycos_transf_1"/>
    <property type="match status" value="1"/>
</dbReference>
<dbReference type="InterPro" id="IPR001296">
    <property type="entry name" value="Glyco_trans_1"/>
</dbReference>
<evidence type="ECO:0000256" key="1">
    <source>
        <dbReference type="ARBA" id="ARBA00022679"/>
    </source>
</evidence>
<dbReference type="PANTHER" id="PTHR46401">
    <property type="entry name" value="GLYCOSYLTRANSFERASE WBBK-RELATED"/>
    <property type="match status" value="1"/>
</dbReference>
<reference evidence="3 4" key="1">
    <citation type="submission" date="2012-02" db="EMBL/GenBank/DDBJ databases">
        <title>The Genome Sequence of Bacteroides finegoldii CL09T03C10.</title>
        <authorList>
            <consortium name="The Broad Institute Genome Sequencing Platform"/>
            <person name="Earl A."/>
            <person name="Ward D."/>
            <person name="Feldgarden M."/>
            <person name="Gevers D."/>
            <person name="Zitomersky N.L."/>
            <person name="Coyne M.J."/>
            <person name="Comstock L.E."/>
            <person name="Young S.K."/>
            <person name="Zeng Q."/>
            <person name="Gargeya S."/>
            <person name="Fitzgerald M."/>
            <person name="Haas B."/>
            <person name="Abouelleil A."/>
            <person name="Alvarado L."/>
            <person name="Arachchi H.M."/>
            <person name="Berlin A."/>
            <person name="Chapman S.B."/>
            <person name="Gearin G."/>
            <person name="Goldberg J."/>
            <person name="Griggs A."/>
            <person name="Gujja S."/>
            <person name="Hansen M."/>
            <person name="Heiman D."/>
            <person name="Howarth C."/>
            <person name="Larimer J."/>
            <person name="Lui A."/>
            <person name="MacDonald P.J.P."/>
            <person name="McCowen C."/>
            <person name="Montmayeur A."/>
            <person name="Murphy C."/>
            <person name="Neiman D."/>
            <person name="Pearson M."/>
            <person name="Priest M."/>
            <person name="Roberts A."/>
            <person name="Saif S."/>
            <person name="Shea T."/>
            <person name="Sisk P."/>
            <person name="Stolte C."/>
            <person name="Sykes S."/>
            <person name="Wortman J."/>
            <person name="Nusbaum C."/>
            <person name="Birren B."/>
        </authorList>
    </citation>
    <scope>NUCLEOTIDE SEQUENCE [LARGE SCALE GENOMIC DNA]</scope>
    <source>
        <strain evidence="3 4">CL09T03C10</strain>
    </source>
</reference>
<dbReference type="AlphaFoldDB" id="K5CG74"/>
<dbReference type="GO" id="GO:0016757">
    <property type="term" value="F:glycosyltransferase activity"/>
    <property type="evidence" value="ECO:0007669"/>
    <property type="project" value="InterPro"/>
</dbReference>
<sequence>MKILYLGLFRFPEGDAAASRVLNNIRIFRDLGHSIHVLSFGGKYREEDCVEGRYIYDNISYKISNDIDTHSWSERILRYTYPYPNARRIIRSTIKEYDILIVYNTTLQMNMFLQNICRKHNKKLVLDLTEWPDSNETPGGKWCPIYWMSELNMRYIQKRFKNIIPISRFLNRYYSGSNNLILPPLIDIKDSKWNNFAARDMPELNNYNGVRIIFAGTPAKKDLLGNLVEALLRVLKSTSKIQLLVVGVSQEQAVDYCPIDEMEKYRQNLIFLGKVPQSLVPYYYHISDFSAIIRSHSRKNTAGFPTKMAESMAAGCPVLMTLTSDLGYYAIDGKNALIINDDSVNSIEQGIYRILSLSKEQISSMKQIARITGETKFDYRAYLKESNLFLNKIR</sequence>
<dbReference type="EMBL" id="AGXW01000002">
    <property type="protein sequence ID" value="EKJ92594.1"/>
    <property type="molecule type" value="Genomic_DNA"/>
</dbReference>
<evidence type="ECO:0000259" key="2">
    <source>
        <dbReference type="Pfam" id="PF00534"/>
    </source>
</evidence>
<dbReference type="Proteomes" id="UP000007995">
    <property type="component" value="Unassembled WGS sequence"/>
</dbReference>
<dbReference type="OrthoDB" id="1936552at2"/>
<protein>
    <recommendedName>
        <fullName evidence="2">Glycosyl transferase family 1 domain-containing protein</fullName>
    </recommendedName>
</protein>
<proteinExistence type="predicted"/>
<evidence type="ECO:0000313" key="4">
    <source>
        <dbReference type="Proteomes" id="UP000007995"/>
    </source>
</evidence>
<accession>K5CG74</accession>